<feature type="region of interest" description="Disordered" evidence="1">
    <location>
        <begin position="28"/>
        <end position="50"/>
    </location>
</feature>
<proteinExistence type="predicted"/>
<sequence length="102" mass="11128">MATAFVFLLATAAAACWCSGAAAWTPWAKPSPPGPQNFDDQSVDPVPSSTRDFEYTKARKAAPFYPESEAPVVEVEPQQERFRGLHAAEVGRRARMQGWTTG</sequence>
<dbReference type="Proteomes" id="UP000030747">
    <property type="component" value="Unassembled WGS sequence"/>
</dbReference>
<evidence type="ECO:0000256" key="2">
    <source>
        <dbReference type="SAM" id="SignalP"/>
    </source>
</evidence>
<name>U6KKB3_EIMTE</name>
<feature type="signal peptide" evidence="2">
    <location>
        <begin position="1"/>
        <end position="23"/>
    </location>
</feature>
<dbReference type="GeneID" id="25257747"/>
<dbReference type="AlphaFoldDB" id="U6KKB3"/>
<accession>U6KKB3</accession>
<keyword evidence="2" id="KW-0732">Signal</keyword>
<reference evidence="3" key="2">
    <citation type="submission" date="2013-10" db="EMBL/GenBank/DDBJ databases">
        <authorList>
            <person name="Aslett M."/>
        </authorList>
    </citation>
    <scope>NUCLEOTIDE SEQUENCE [LARGE SCALE GENOMIC DNA]</scope>
    <source>
        <strain evidence="3">Houghton</strain>
    </source>
</reference>
<dbReference type="VEuPathDB" id="ToxoDB:ETH2_1368900"/>
<gene>
    <name evidence="3" type="ORF">ETH_00043540</name>
</gene>
<feature type="chain" id="PRO_5004673047" evidence="2">
    <location>
        <begin position="24"/>
        <end position="102"/>
    </location>
</feature>
<dbReference type="RefSeq" id="XP_013229298.1">
    <property type="nucleotide sequence ID" value="XM_013373844.1"/>
</dbReference>
<evidence type="ECO:0000256" key="1">
    <source>
        <dbReference type="SAM" id="MobiDB-lite"/>
    </source>
</evidence>
<dbReference type="EMBL" id="HG673909">
    <property type="protein sequence ID" value="CDJ38460.1"/>
    <property type="molecule type" value="Genomic_DNA"/>
</dbReference>
<dbReference type="OrthoDB" id="329083at2759"/>
<organism evidence="3 4">
    <name type="scientific">Eimeria tenella</name>
    <name type="common">Coccidian parasite</name>
    <dbReference type="NCBI Taxonomy" id="5802"/>
    <lineage>
        <taxon>Eukaryota</taxon>
        <taxon>Sar</taxon>
        <taxon>Alveolata</taxon>
        <taxon>Apicomplexa</taxon>
        <taxon>Conoidasida</taxon>
        <taxon>Coccidia</taxon>
        <taxon>Eucoccidiorida</taxon>
        <taxon>Eimeriorina</taxon>
        <taxon>Eimeriidae</taxon>
        <taxon>Eimeria</taxon>
    </lineage>
</organism>
<protein>
    <submittedName>
        <fullName evidence="3">Uncharacterized protein</fullName>
    </submittedName>
</protein>
<dbReference type="VEuPathDB" id="ToxoDB:ETH_00043540"/>
<reference evidence="3" key="1">
    <citation type="submission" date="2013-10" db="EMBL/GenBank/DDBJ databases">
        <title>Genomic analysis of the causative agents of coccidiosis in chickens.</title>
        <authorList>
            <person name="Reid A.J."/>
            <person name="Blake D."/>
            <person name="Billington K."/>
            <person name="Browne H."/>
            <person name="Dunn M."/>
            <person name="Hung S."/>
            <person name="Kawahara F."/>
            <person name="Miranda-Saavedra D."/>
            <person name="Mourier T."/>
            <person name="Nagra H."/>
            <person name="Otto T.D."/>
            <person name="Rawlings N."/>
            <person name="Sanchez A."/>
            <person name="Sanders M."/>
            <person name="Subramaniam C."/>
            <person name="Tay Y."/>
            <person name="Dear P."/>
            <person name="Doerig C."/>
            <person name="Gruber A."/>
            <person name="Parkinson J."/>
            <person name="Shirley M."/>
            <person name="Wan K.L."/>
            <person name="Berriman M."/>
            <person name="Tomley F."/>
            <person name="Pain A."/>
        </authorList>
    </citation>
    <scope>NUCLEOTIDE SEQUENCE [LARGE SCALE GENOMIC DNA]</scope>
    <source>
        <strain evidence="3">Houghton</strain>
    </source>
</reference>
<evidence type="ECO:0000313" key="4">
    <source>
        <dbReference type="Proteomes" id="UP000030747"/>
    </source>
</evidence>
<evidence type="ECO:0000313" key="3">
    <source>
        <dbReference type="EMBL" id="CDJ38460.1"/>
    </source>
</evidence>
<keyword evidence="4" id="KW-1185">Reference proteome</keyword>